<organism evidence="1 2">
    <name type="scientific">Psychrobacillus vulpis</name>
    <dbReference type="NCBI Taxonomy" id="2325572"/>
    <lineage>
        <taxon>Bacteria</taxon>
        <taxon>Bacillati</taxon>
        <taxon>Bacillota</taxon>
        <taxon>Bacilli</taxon>
        <taxon>Bacillales</taxon>
        <taxon>Bacillaceae</taxon>
        <taxon>Psychrobacillus</taxon>
    </lineage>
</organism>
<dbReference type="EMBL" id="VDGI01000004">
    <property type="protein sequence ID" value="TQR20735.1"/>
    <property type="molecule type" value="Genomic_DNA"/>
</dbReference>
<dbReference type="Proteomes" id="UP000316626">
    <property type="component" value="Unassembled WGS sequence"/>
</dbReference>
<evidence type="ECO:0000313" key="2">
    <source>
        <dbReference type="Proteomes" id="UP000316626"/>
    </source>
</evidence>
<dbReference type="InterPro" id="IPR023393">
    <property type="entry name" value="START-like_dom_sf"/>
</dbReference>
<sequence length="154" mass="18536">MKKWRKEIIIQAPIDFVWPFFYGDIDKKKMIFPKVMDEVIIQQTDDVVGSIILQTYQNGSYTEQYELTIKKYGEEKNYRMLQESFLLNNRFRMTTEYELESRDDTTTKFTYTSINKPKNILLNVFQLFGSDEVVQNFMNRTKETIENAYEKEKD</sequence>
<comment type="caution">
    <text evidence="1">The sequence shown here is derived from an EMBL/GenBank/DDBJ whole genome shotgun (WGS) entry which is preliminary data.</text>
</comment>
<gene>
    <name evidence="1" type="ORF">FG384_06490</name>
</gene>
<dbReference type="AlphaFoldDB" id="A0A544TTH9"/>
<dbReference type="CDD" id="cd07812">
    <property type="entry name" value="SRPBCC"/>
    <property type="match status" value="1"/>
</dbReference>
<name>A0A544TTH9_9BACI</name>
<keyword evidence="2" id="KW-1185">Reference proteome</keyword>
<dbReference type="SUPFAM" id="SSF55961">
    <property type="entry name" value="Bet v1-like"/>
    <property type="match status" value="1"/>
</dbReference>
<proteinExistence type="predicted"/>
<evidence type="ECO:0000313" key="1">
    <source>
        <dbReference type="EMBL" id="TQR20735.1"/>
    </source>
</evidence>
<protein>
    <submittedName>
        <fullName evidence="1">SRPBCC family protein</fullName>
    </submittedName>
</protein>
<reference evidence="1 2" key="1">
    <citation type="submission" date="2019-06" db="EMBL/GenBank/DDBJ databases">
        <title>Psychrobacillus vulpis sp. nov., a new species isolated from feces of a red fox that inhabits in The Tablas de Daimiel Natural Park, Albacete, Spain.</title>
        <authorList>
            <person name="Rodriguez M."/>
            <person name="Reina J.C."/>
            <person name="Bejar V."/>
            <person name="Llamas I."/>
        </authorList>
    </citation>
    <scope>NUCLEOTIDE SEQUENCE [LARGE SCALE GENOMIC DNA]</scope>
    <source>
        <strain evidence="1 2">Z8</strain>
    </source>
</reference>
<dbReference type="OrthoDB" id="2360771at2"/>
<dbReference type="RefSeq" id="WP_142641774.1">
    <property type="nucleotide sequence ID" value="NZ_VDGI01000004.1"/>
</dbReference>
<dbReference type="Gene3D" id="3.30.530.20">
    <property type="match status" value="1"/>
</dbReference>
<accession>A0A544TTH9</accession>